<keyword evidence="3 6" id="KW-0812">Transmembrane</keyword>
<evidence type="ECO:0000313" key="8">
    <source>
        <dbReference type="EMBL" id="KAG7356281.1"/>
    </source>
</evidence>
<keyword evidence="5 6" id="KW-0472">Membrane</keyword>
<reference evidence="8" key="1">
    <citation type="journal article" date="2021" name="Sci. Rep.">
        <title>Diploid genomic architecture of Nitzschia inconspicua, an elite biomass production diatom.</title>
        <authorList>
            <person name="Oliver A."/>
            <person name="Podell S."/>
            <person name="Pinowska A."/>
            <person name="Traller J.C."/>
            <person name="Smith S.R."/>
            <person name="McClure R."/>
            <person name="Beliaev A."/>
            <person name="Bohutskyi P."/>
            <person name="Hill E.A."/>
            <person name="Rabines A."/>
            <person name="Zheng H."/>
            <person name="Allen L.Z."/>
            <person name="Kuo A."/>
            <person name="Grigoriev I.V."/>
            <person name="Allen A.E."/>
            <person name="Hazlebeck D."/>
            <person name="Allen E.E."/>
        </authorList>
    </citation>
    <scope>NUCLEOTIDE SEQUENCE</scope>
    <source>
        <strain evidence="8">Hildebrandi</strain>
    </source>
</reference>
<proteinExistence type="inferred from homology"/>
<accession>A0A9K3L8E3</accession>
<dbReference type="AlphaFoldDB" id="A0A9K3L8E3"/>
<feature type="transmembrane region" description="Helical" evidence="6">
    <location>
        <begin position="86"/>
        <end position="104"/>
    </location>
</feature>
<dbReference type="OrthoDB" id="2151161at2759"/>
<evidence type="ECO:0000256" key="1">
    <source>
        <dbReference type="ARBA" id="ARBA00004141"/>
    </source>
</evidence>
<dbReference type="PANTHER" id="PTHR13019">
    <property type="entry name" value="GOLGI APPARATUS MEMBRANE PROTEIN TVP23"/>
    <property type="match status" value="1"/>
</dbReference>
<feature type="transmembrane region" description="Helical" evidence="6">
    <location>
        <begin position="146"/>
        <end position="167"/>
    </location>
</feature>
<dbReference type="InterPro" id="IPR008564">
    <property type="entry name" value="TVP23-like"/>
</dbReference>
<feature type="compositionally biased region" description="Polar residues" evidence="7">
    <location>
        <begin position="31"/>
        <end position="41"/>
    </location>
</feature>
<evidence type="ECO:0000256" key="3">
    <source>
        <dbReference type="ARBA" id="ARBA00022692"/>
    </source>
</evidence>
<protein>
    <recommendedName>
        <fullName evidence="6">Golgi apparatus membrane protein TVP23 homolog</fullName>
    </recommendedName>
</protein>
<dbReference type="GO" id="GO:0000139">
    <property type="term" value="C:Golgi membrane"/>
    <property type="evidence" value="ECO:0007669"/>
    <property type="project" value="TreeGrafter"/>
</dbReference>
<dbReference type="EMBL" id="JAGRRH010000015">
    <property type="protein sequence ID" value="KAG7356281.1"/>
    <property type="molecule type" value="Genomic_DNA"/>
</dbReference>
<sequence length="243" mass="26729">MATHDLHFTVSQNGVEDPSSLHDSPTMPEIPSTNNGGTTWGQTLSKSSHPMVCIFHMLFKGLALFFYIFGGIFARDGKGHTSGANFITVTVVCILLLAADFWVVKNITGRLLVGLRWWNKVEGDTTTWIFESAGDNRPINKFDSSVFWTVLYATPLVWSSLLVIGILKFNLGWLIIVVMALALSFANVYGYYKCSNDQKAKFQQMMAQGAQAGAMTMIKSNMLGWLTGTSSTQSTGPTQSTYV</sequence>
<organism evidence="8 9">
    <name type="scientific">Nitzschia inconspicua</name>
    <dbReference type="NCBI Taxonomy" id="303405"/>
    <lineage>
        <taxon>Eukaryota</taxon>
        <taxon>Sar</taxon>
        <taxon>Stramenopiles</taxon>
        <taxon>Ochrophyta</taxon>
        <taxon>Bacillariophyta</taxon>
        <taxon>Bacillariophyceae</taxon>
        <taxon>Bacillariophycidae</taxon>
        <taxon>Bacillariales</taxon>
        <taxon>Bacillariaceae</taxon>
        <taxon>Nitzschia</taxon>
    </lineage>
</organism>
<evidence type="ECO:0000256" key="4">
    <source>
        <dbReference type="ARBA" id="ARBA00022989"/>
    </source>
</evidence>
<evidence type="ECO:0000313" key="9">
    <source>
        <dbReference type="Proteomes" id="UP000693970"/>
    </source>
</evidence>
<evidence type="ECO:0000256" key="6">
    <source>
        <dbReference type="RuleBase" id="RU361206"/>
    </source>
</evidence>
<keyword evidence="9" id="KW-1185">Reference proteome</keyword>
<evidence type="ECO:0000256" key="7">
    <source>
        <dbReference type="SAM" id="MobiDB-lite"/>
    </source>
</evidence>
<feature type="region of interest" description="Disordered" evidence="7">
    <location>
        <begin position="12"/>
        <end position="41"/>
    </location>
</feature>
<comment type="caution">
    <text evidence="8">The sequence shown here is derived from an EMBL/GenBank/DDBJ whole genome shotgun (WGS) entry which is preliminary data.</text>
</comment>
<feature type="transmembrane region" description="Helical" evidence="6">
    <location>
        <begin position="173"/>
        <end position="192"/>
    </location>
</feature>
<gene>
    <name evidence="8" type="ORF">IV203_000967</name>
</gene>
<dbReference type="Proteomes" id="UP000693970">
    <property type="component" value="Unassembled WGS sequence"/>
</dbReference>
<comment type="subcellular location">
    <subcellularLocation>
        <location evidence="1 6">Membrane</location>
        <topology evidence="1 6">Multi-pass membrane protein</topology>
    </subcellularLocation>
</comment>
<dbReference type="Pfam" id="PF05832">
    <property type="entry name" value="DUF846"/>
    <property type="match status" value="1"/>
</dbReference>
<dbReference type="GO" id="GO:0009306">
    <property type="term" value="P:protein secretion"/>
    <property type="evidence" value="ECO:0007669"/>
    <property type="project" value="TreeGrafter"/>
</dbReference>
<evidence type="ECO:0000256" key="2">
    <source>
        <dbReference type="ARBA" id="ARBA00005467"/>
    </source>
</evidence>
<evidence type="ECO:0000256" key="5">
    <source>
        <dbReference type="ARBA" id="ARBA00023136"/>
    </source>
</evidence>
<reference evidence="8" key="2">
    <citation type="submission" date="2021-04" db="EMBL/GenBank/DDBJ databases">
        <authorList>
            <person name="Podell S."/>
        </authorList>
    </citation>
    <scope>NUCLEOTIDE SEQUENCE</scope>
    <source>
        <strain evidence="8">Hildebrandi</strain>
    </source>
</reference>
<feature type="transmembrane region" description="Helical" evidence="6">
    <location>
        <begin position="52"/>
        <end position="74"/>
    </location>
</feature>
<comment type="similarity">
    <text evidence="2 6">Belongs to the TVP23 family.</text>
</comment>
<keyword evidence="4 6" id="KW-1133">Transmembrane helix</keyword>
<dbReference type="GO" id="GO:0016192">
    <property type="term" value="P:vesicle-mediated transport"/>
    <property type="evidence" value="ECO:0007669"/>
    <property type="project" value="TreeGrafter"/>
</dbReference>
<name>A0A9K3L8E3_9STRA</name>
<dbReference type="PANTHER" id="PTHR13019:SF7">
    <property type="entry name" value="GOLGI APPARATUS MEMBRANE PROTEIN TVP23"/>
    <property type="match status" value="1"/>
</dbReference>